<feature type="transmembrane region" description="Helical" evidence="1">
    <location>
        <begin position="361"/>
        <end position="379"/>
    </location>
</feature>
<gene>
    <name evidence="3" type="ORF">DCF25_11650</name>
</gene>
<feature type="transmembrane region" description="Helical" evidence="1">
    <location>
        <begin position="240"/>
        <end position="260"/>
    </location>
</feature>
<reference evidence="4" key="1">
    <citation type="submission" date="2018-04" db="EMBL/GenBank/DDBJ databases">
        <authorList>
            <person name="Cornet L."/>
        </authorList>
    </citation>
    <scope>NUCLEOTIDE SEQUENCE [LARGE SCALE GENOMIC DNA]</scope>
</reference>
<name>A0A2W4UDI4_9CYAN</name>
<feature type="transmembrane region" description="Helical" evidence="1">
    <location>
        <begin position="292"/>
        <end position="310"/>
    </location>
</feature>
<feature type="transmembrane region" description="Helical" evidence="1">
    <location>
        <begin position="458"/>
        <end position="474"/>
    </location>
</feature>
<dbReference type="Pfam" id="PF09925">
    <property type="entry name" value="DUF2157"/>
    <property type="match status" value="1"/>
</dbReference>
<reference evidence="3 4" key="2">
    <citation type="submission" date="2018-06" db="EMBL/GenBank/DDBJ databases">
        <title>Metagenomic assembly of (sub)arctic Cyanobacteria and their associated microbiome from non-axenic cultures.</title>
        <authorList>
            <person name="Baurain D."/>
        </authorList>
    </citation>
    <scope>NUCLEOTIDE SEQUENCE [LARGE SCALE GENOMIC DNA]</scope>
    <source>
        <strain evidence="3">ULC129bin1</strain>
    </source>
</reference>
<evidence type="ECO:0000256" key="1">
    <source>
        <dbReference type="SAM" id="Phobius"/>
    </source>
</evidence>
<keyword evidence="1" id="KW-1133">Transmembrane helix</keyword>
<feature type="transmembrane region" description="Helical" evidence="1">
    <location>
        <begin position="267"/>
        <end position="286"/>
    </location>
</feature>
<evidence type="ECO:0000259" key="2">
    <source>
        <dbReference type="Pfam" id="PF09925"/>
    </source>
</evidence>
<feature type="transmembrane region" description="Helical" evidence="1">
    <location>
        <begin position="212"/>
        <end position="234"/>
    </location>
</feature>
<feature type="transmembrane region" description="Helical" evidence="1">
    <location>
        <begin position="158"/>
        <end position="177"/>
    </location>
</feature>
<evidence type="ECO:0000313" key="3">
    <source>
        <dbReference type="EMBL" id="PZO17080.1"/>
    </source>
</evidence>
<feature type="transmembrane region" description="Helical" evidence="1">
    <location>
        <begin position="189"/>
        <end position="205"/>
    </location>
</feature>
<feature type="transmembrane region" description="Helical" evidence="1">
    <location>
        <begin position="480"/>
        <end position="501"/>
    </location>
</feature>
<feature type="transmembrane region" description="Helical" evidence="1">
    <location>
        <begin position="426"/>
        <end position="446"/>
    </location>
</feature>
<feature type="transmembrane region" description="Helical" evidence="1">
    <location>
        <begin position="95"/>
        <end position="119"/>
    </location>
</feature>
<sequence>MHGSMPSGFKAVTSSSLIHLIVPQFRKEGIFCCTCLYTTWHEIENSRMSTEKFRQELRDESAQWRQEGLINTELYEHLRQRYQLDQIESGSSSRFIAVLLGLGGILLGLGAITLVAANWQAWSRLLRMAVIFSAFLGVNATGFYVWQRTERQAGLARLGNGLLLAGALLMGANIGLMSQMFHQSGSVNGLYLVWGLGVLVMAYSLRLTSLGVLSWVLIFMSYWGATVGGAWGGQNAEVDWIGWLIRYLPILITPLYLPLAHWCRSRVLYGIWGVGLMTLLPSGLIFEQFNPVFQVLTIMLPPALLWVYRAQFGRRQTDRFEPIGRSLSIWFVSIATYGYSFRIVWTDASNLSNRLGFAGNYLFLIGLAGLWAIAAYSGWQWFLQWSQRSESRELWMKTPVFAAVLLILGVAVFCQLQVFSGQFGSALAFGPIALNMLLFFIGFAMLHDGTLLGIRRRFWGGMGIVVIGLVTRMFEYDTDLLLKALVLGVCGIGIIVAGLWFEKKARQSATLPSAPSA</sequence>
<accession>A0A2W4UDI4</accession>
<feature type="transmembrane region" description="Helical" evidence="1">
    <location>
        <begin position="125"/>
        <end position="146"/>
    </location>
</feature>
<keyword evidence="1" id="KW-0812">Transmembrane</keyword>
<proteinExistence type="predicted"/>
<protein>
    <submittedName>
        <fullName evidence="3">DUF2157 domain-containing protein</fullName>
    </submittedName>
</protein>
<dbReference type="Proteomes" id="UP000249354">
    <property type="component" value="Unassembled WGS sequence"/>
</dbReference>
<feature type="transmembrane region" description="Helical" evidence="1">
    <location>
        <begin position="322"/>
        <end position="341"/>
    </location>
</feature>
<feature type="transmembrane region" description="Helical" evidence="1">
    <location>
        <begin position="400"/>
        <end position="420"/>
    </location>
</feature>
<dbReference type="AlphaFoldDB" id="A0A2W4UDI4"/>
<feature type="domain" description="DUF2157" evidence="2">
    <location>
        <begin position="63"/>
        <end position="210"/>
    </location>
</feature>
<comment type="caution">
    <text evidence="3">The sequence shown here is derived from an EMBL/GenBank/DDBJ whole genome shotgun (WGS) entry which is preliminary data.</text>
</comment>
<dbReference type="InterPro" id="IPR018677">
    <property type="entry name" value="DUF2157"/>
</dbReference>
<evidence type="ECO:0000313" key="4">
    <source>
        <dbReference type="Proteomes" id="UP000249354"/>
    </source>
</evidence>
<dbReference type="EMBL" id="QBMC01000072">
    <property type="protein sequence ID" value="PZO17080.1"/>
    <property type="molecule type" value="Genomic_DNA"/>
</dbReference>
<organism evidence="3 4">
    <name type="scientific">Leptolyngbya foveolarum</name>
    <dbReference type="NCBI Taxonomy" id="47253"/>
    <lineage>
        <taxon>Bacteria</taxon>
        <taxon>Bacillati</taxon>
        <taxon>Cyanobacteriota</taxon>
        <taxon>Cyanophyceae</taxon>
        <taxon>Leptolyngbyales</taxon>
        <taxon>Leptolyngbyaceae</taxon>
        <taxon>Leptolyngbya group</taxon>
        <taxon>Leptolyngbya</taxon>
    </lineage>
</organism>
<keyword evidence="1" id="KW-0472">Membrane</keyword>